<dbReference type="PANTHER" id="PTHR36836">
    <property type="entry name" value="COLANIC ACID BIOSYNTHESIS PROTEIN WCAK"/>
    <property type="match status" value="1"/>
</dbReference>
<organism evidence="2 3">
    <name type="scientific">Stutzerimonas nosocomialis</name>
    <dbReference type="NCBI Taxonomy" id="1056496"/>
    <lineage>
        <taxon>Bacteria</taxon>
        <taxon>Pseudomonadati</taxon>
        <taxon>Pseudomonadota</taxon>
        <taxon>Gammaproteobacteria</taxon>
        <taxon>Pseudomonadales</taxon>
        <taxon>Pseudomonadaceae</taxon>
        <taxon>Stutzerimonas</taxon>
    </lineage>
</organism>
<dbReference type="InterPro" id="IPR007345">
    <property type="entry name" value="Polysacch_pyruvyl_Trfase"/>
</dbReference>
<dbReference type="OrthoDB" id="1814359at2"/>
<dbReference type="GO" id="GO:0016740">
    <property type="term" value="F:transferase activity"/>
    <property type="evidence" value="ECO:0007669"/>
    <property type="project" value="UniProtKB-KW"/>
</dbReference>
<name>A0A5R9QHB4_9GAMM</name>
<comment type="caution">
    <text evidence="2">The sequence shown here is derived from an EMBL/GenBank/DDBJ whole genome shotgun (WGS) entry which is preliminary data.</text>
</comment>
<dbReference type="Proteomes" id="UP000306753">
    <property type="component" value="Unassembled WGS sequence"/>
</dbReference>
<dbReference type="AlphaFoldDB" id="A0A5R9QHB4"/>
<sequence length="395" mass="43663">MKFGLLWHSFSSGNLGVGALSISNMLLIDEAARKKGITPEFLIIGSSGPSNYPPSTERFKYEFIEFNEKTLLKSPMTLLNAIRSCDAIFDIGEGDSFSDIYGNKRLIKLLLSKGMALTGHVPLILSPQTIGPFKSDIAAKASAYVMKKSTKVFARDHQSFSVLERLDIENRDEVIDVAFALPFTRSTEQRSPDRLAIGISVSALLHHGGYEGSSNQFGLQADYEALTSRLIEALIAQGHEVHLVPHVIPLGFPEEDDYTVSEALRERYPQLKLAPRFKGPIEAKSYISGLDFFIGARMHATIGAFSAGVPVVPLAYSRKFSGLYESLDYHRVVDLKTESTDSALQKVLENLENREQLRQEVAASAEIIRRKLTAYGAALEDIMTTLIQGQPAYQE</sequence>
<protein>
    <submittedName>
        <fullName evidence="2">Polysaccharide pyruvyl transferase family protein</fullName>
    </submittedName>
</protein>
<reference evidence="2 3" key="1">
    <citation type="journal article" date="2017" name="Eur. J. Clin. Microbiol. Infect. Dis.">
        <title>Uncommonly isolated clinical Pseudomonas: identification and phylogenetic assignation.</title>
        <authorList>
            <person name="Mulet M."/>
            <person name="Gomila M."/>
            <person name="Ramirez A."/>
            <person name="Cardew S."/>
            <person name="Moore E.R."/>
            <person name="Lalucat J."/>
            <person name="Garcia-Valdes E."/>
        </authorList>
    </citation>
    <scope>NUCLEOTIDE SEQUENCE [LARGE SCALE GENOMIC DNA]</scope>
    <source>
        <strain evidence="2 3">SD129</strain>
    </source>
</reference>
<accession>A0A5R9QHB4</accession>
<evidence type="ECO:0000259" key="1">
    <source>
        <dbReference type="Pfam" id="PF04230"/>
    </source>
</evidence>
<dbReference type="EMBL" id="QLAG01000004">
    <property type="protein sequence ID" value="TLX64624.1"/>
    <property type="molecule type" value="Genomic_DNA"/>
</dbReference>
<gene>
    <name evidence="2" type="ORF">DN820_04135</name>
</gene>
<dbReference type="Pfam" id="PF04230">
    <property type="entry name" value="PS_pyruv_trans"/>
    <property type="match status" value="1"/>
</dbReference>
<evidence type="ECO:0000313" key="2">
    <source>
        <dbReference type="EMBL" id="TLX64624.1"/>
    </source>
</evidence>
<dbReference type="PANTHER" id="PTHR36836:SF1">
    <property type="entry name" value="COLANIC ACID BIOSYNTHESIS PROTEIN WCAK"/>
    <property type="match status" value="1"/>
</dbReference>
<dbReference type="RefSeq" id="WP_138407547.1">
    <property type="nucleotide sequence ID" value="NZ_QLAE01000007.1"/>
</dbReference>
<evidence type="ECO:0000313" key="3">
    <source>
        <dbReference type="Proteomes" id="UP000306753"/>
    </source>
</evidence>
<proteinExistence type="predicted"/>
<keyword evidence="3" id="KW-1185">Reference proteome</keyword>
<keyword evidence="2" id="KW-0808">Transferase</keyword>
<feature type="domain" description="Polysaccharide pyruvyl transferase" evidence="1">
    <location>
        <begin position="32"/>
        <end position="317"/>
    </location>
</feature>